<accession>A0A0U1M5T7</accession>
<dbReference type="STRING" id="28573.A0A0U1M5T7"/>
<sequence>MTTGNENKGLPLPPVPDVISKMPWIQLGEFGAASSRTPPPKPYPAQSSPAEKAAWRFSVHGNAVFRLTNPMVTGGTGMLAIVSARKKDAVETLRVDFPSATIITQSCDVTDEKGMVAAVQTTKQQLGDINILCCFAGMVGCVPSTEQSVDHWRKIIDVNTTGCWIAAQAVAREMISSNHGGKIVFIASISGHRVNYPQPQAAYNTSKAALLHMKNSLAAEWTRYGIHVNTISPGYMDTVLNEGDDLAAWRRIWAERSPMRRMGSPEELTGPLVLLCSDVGGSYINGADIVVDGGGLVF</sequence>
<dbReference type="PANTHER" id="PTHR43008:SF4">
    <property type="entry name" value="CHAIN DEHYDROGENASE, PUTATIVE (AFU_ORTHOLOGUE AFUA_4G08710)-RELATED"/>
    <property type="match status" value="1"/>
</dbReference>
<evidence type="ECO:0000256" key="1">
    <source>
        <dbReference type="ARBA" id="ARBA00006484"/>
    </source>
</evidence>
<keyword evidence="2" id="KW-0521">NADP</keyword>
<organism evidence="4 5">
    <name type="scientific">Talaromyces islandicus</name>
    <name type="common">Penicillium islandicum</name>
    <dbReference type="NCBI Taxonomy" id="28573"/>
    <lineage>
        <taxon>Eukaryota</taxon>
        <taxon>Fungi</taxon>
        <taxon>Dikarya</taxon>
        <taxon>Ascomycota</taxon>
        <taxon>Pezizomycotina</taxon>
        <taxon>Eurotiomycetes</taxon>
        <taxon>Eurotiomycetidae</taxon>
        <taxon>Eurotiales</taxon>
        <taxon>Trichocomaceae</taxon>
        <taxon>Talaromyces</taxon>
        <taxon>Talaromyces sect. Islandici</taxon>
    </lineage>
</organism>
<dbReference type="Proteomes" id="UP000054383">
    <property type="component" value="Unassembled WGS sequence"/>
</dbReference>
<dbReference type="GO" id="GO:0016616">
    <property type="term" value="F:oxidoreductase activity, acting on the CH-OH group of donors, NAD or NADP as acceptor"/>
    <property type="evidence" value="ECO:0007669"/>
    <property type="project" value="UniProtKB-ARBA"/>
</dbReference>
<dbReference type="InterPro" id="IPR020904">
    <property type="entry name" value="Sc_DH/Rdtase_CS"/>
</dbReference>
<dbReference type="PROSITE" id="PS00061">
    <property type="entry name" value="ADH_SHORT"/>
    <property type="match status" value="1"/>
</dbReference>
<evidence type="ECO:0000313" key="5">
    <source>
        <dbReference type="Proteomes" id="UP000054383"/>
    </source>
</evidence>
<dbReference type="PANTHER" id="PTHR43008">
    <property type="entry name" value="BENZIL REDUCTASE"/>
    <property type="match status" value="1"/>
</dbReference>
<evidence type="ECO:0000256" key="3">
    <source>
        <dbReference type="ARBA" id="ARBA00023002"/>
    </source>
</evidence>
<keyword evidence="3" id="KW-0560">Oxidoreductase</keyword>
<reference evidence="4 5" key="1">
    <citation type="submission" date="2015-04" db="EMBL/GenBank/DDBJ databases">
        <authorList>
            <person name="Syromyatnikov M.Y."/>
            <person name="Popov V.N."/>
        </authorList>
    </citation>
    <scope>NUCLEOTIDE SEQUENCE [LARGE SCALE GENOMIC DNA]</scope>
    <source>
        <strain evidence="4">WF-38-12</strain>
    </source>
</reference>
<gene>
    <name evidence="4" type="ORF">PISL3812_07950</name>
</gene>
<dbReference type="Gene3D" id="3.40.50.720">
    <property type="entry name" value="NAD(P)-binding Rossmann-like Domain"/>
    <property type="match status" value="1"/>
</dbReference>
<dbReference type="EMBL" id="CVMT01000008">
    <property type="protein sequence ID" value="CRG90904.1"/>
    <property type="molecule type" value="Genomic_DNA"/>
</dbReference>
<name>A0A0U1M5T7_TALIS</name>
<dbReference type="OMA" id="NPMRRMG"/>
<dbReference type="AlphaFoldDB" id="A0A0U1M5T7"/>
<dbReference type="PRINTS" id="PR00081">
    <property type="entry name" value="GDHRDH"/>
</dbReference>
<protein>
    <submittedName>
        <fullName evidence="4">Uncharacterized protein</fullName>
    </submittedName>
</protein>
<keyword evidence="5" id="KW-1185">Reference proteome</keyword>
<dbReference type="SUPFAM" id="SSF51735">
    <property type="entry name" value="NAD(P)-binding Rossmann-fold domains"/>
    <property type="match status" value="1"/>
</dbReference>
<dbReference type="Pfam" id="PF13561">
    <property type="entry name" value="adh_short_C2"/>
    <property type="match status" value="1"/>
</dbReference>
<dbReference type="InterPro" id="IPR036291">
    <property type="entry name" value="NAD(P)-bd_dom_sf"/>
</dbReference>
<proteinExistence type="inferred from homology"/>
<dbReference type="GO" id="GO:0050664">
    <property type="term" value="F:oxidoreductase activity, acting on NAD(P)H, oxygen as acceptor"/>
    <property type="evidence" value="ECO:0007669"/>
    <property type="project" value="TreeGrafter"/>
</dbReference>
<dbReference type="InterPro" id="IPR002347">
    <property type="entry name" value="SDR_fam"/>
</dbReference>
<evidence type="ECO:0000256" key="2">
    <source>
        <dbReference type="ARBA" id="ARBA00022857"/>
    </source>
</evidence>
<evidence type="ECO:0000313" key="4">
    <source>
        <dbReference type="EMBL" id="CRG90904.1"/>
    </source>
</evidence>
<dbReference type="OrthoDB" id="47007at2759"/>
<comment type="similarity">
    <text evidence="1">Belongs to the short-chain dehydrogenases/reductases (SDR) family.</text>
</comment>